<accession>A0A931B6D2</accession>
<comment type="caution">
    <text evidence="2">The sequence shown here is derived from an EMBL/GenBank/DDBJ whole genome shotgun (WGS) entry which is preliminary data.</text>
</comment>
<proteinExistence type="predicted"/>
<name>A0A931B6D2_9ACTN</name>
<gene>
    <name evidence="2" type="ORF">I2501_23600</name>
</gene>
<dbReference type="RefSeq" id="WP_196196168.1">
    <property type="nucleotide sequence ID" value="NZ_JADPRT010000010.1"/>
</dbReference>
<evidence type="ECO:0000313" key="2">
    <source>
        <dbReference type="EMBL" id="MBF9071006.1"/>
    </source>
</evidence>
<dbReference type="AlphaFoldDB" id="A0A931B6D2"/>
<organism evidence="2 3">
    <name type="scientific">Streptacidiphilus fuscans</name>
    <dbReference type="NCBI Taxonomy" id="2789292"/>
    <lineage>
        <taxon>Bacteria</taxon>
        <taxon>Bacillati</taxon>
        <taxon>Actinomycetota</taxon>
        <taxon>Actinomycetes</taxon>
        <taxon>Kitasatosporales</taxon>
        <taxon>Streptomycetaceae</taxon>
        <taxon>Streptacidiphilus</taxon>
    </lineage>
</organism>
<protein>
    <submittedName>
        <fullName evidence="2">Uncharacterized protein</fullName>
    </submittedName>
</protein>
<dbReference type="EMBL" id="JADPRT010000010">
    <property type="protein sequence ID" value="MBF9071006.1"/>
    <property type="molecule type" value="Genomic_DNA"/>
</dbReference>
<evidence type="ECO:0000256" key="1">
    <source>
        <dbReference type="SAM" id="MobiDB-lite"/>
    </source>
</evidence>
<feature type="region of interest" description="Disordered" evidence="1">
    <location>
        <begin position="52"/>
        <end position="73"/>
    </location>
</feature>
<keyword evidence="3" id="KW-1185">Reference proteome</keyword>
<evidence type="ECO:0000313" key="3">
    <source>
        <dbReference type="Proteomes" id="UP000657385"/>
    </source>
</evidence>
<dbReference type="Proteomes" id="UP000657385">
    <property type="component" value="Unassembled WGS sequence"/>
</dbReference>
<reference evidence="2" key="1">
    <citation type="submission" date="2020-11" db="EMBL/GenBank/DDBJ databases">
        <title>Isolation and identification of active actinomycetes.</title>
        <authorList>
            <person name="Yu B."/>
        </authorList>
    </citation>
    <scope>NUCLEOTIDE SEQUENCE</scope>
    <source>
        <strain evidence="2">NEAU-YB345</strain>
    </source>
</reference>
<sequence length="73" mass="7571">MADFEHHEELAVRAIAESRASSLSHTREYHVQVAQVEATLALAAAVAALGRRDGAGQDGAGRDEAGRDGASEG</sequence>